<proteinExistence type="predicted"/>
<evidence type="ECO:0000313" key="2">
    <source>
        <dbReference type="Proteomes" id="UP001281410"/>
    </source>
</evidence>
<gene>
    <name evidence="1" type="ORF">Dsin_024395</name>
</gene>
<sequence>MKEVSARIDCIRSAISWIGSCNPRFREFGRHYTLNGLQHQRFQTDMPVRWNSTYLMLQNCLDYDTTITGFFNMKLTEIGSSQTQAQALTSDDWYVARVFDEILKIYYNTIVTLSGVYYPTSSQTIHQIVEMSEVLNSYHEDTILGIAVVAMETKLKKYWYTIPFLYALGLIVDHRGNYLV</sequence>
<reference evidence="1" key="1">
    <citation type="journal article" date="2023" name="Plant J.">
        <title>Genome sequences and population genomics provide insights into the demographic history, inbreeding, and mutation load of two 'living fossil' tree species of Dipteronia.</title>
        <authorList>
            <person name="Feng Y."/>
            <person name="Comes H.P."/>
            <person name="Chen J."/>
            <person name="Zhu S."/>
            <person name="Lu R."/>
            <person name="Zhang X."/>
            <person name="Li P."/>
            <person name="Qiu J."/>
            <person name="Olsen K.M."/>
            <person name="Qiu Y."/>
        </authorList>
    </citation>
    <scope>NUCLEOTIDE SEQUENCE</scope>
    <source>
        <strain evidence="1">NBL</strain>
    </source>
</reference>
<accession>A0AAD9ZTP5</accession>
<organism evidence="1 2">
    <name type="scientific">Dipteronia sinensis</name>
    <dbReference type="NCBI Taxonomy" id="43782"/>
    <lineage>
        <taxon>Eukaryota</taxon>
        <taxon>Viridiplantae</taxon>
        <taxon>Streptophyta</taxon>
        <taxon>Embryophyta</taxon>
        <taxon>Tracheophyta</taxon>
        <taxon>Spermatophyta</taxon>
        <taxon>Magnoliopsida</taxon>
        <taxon>eudicotyledons</taxon>
        <taxon>Gunneridae</taxon>
        <taxon>Pentapetalae</taxon>
        <taxon>rosids</taxon>
        <taxon>malvids</taxon>
        <taxon>Sapindales</taxon>
        <taxon>Sapindaceae</taxon>
        <taxon>Hippocastanoideae</taxon>
        <taxon>Acereae</taxon>
        <taxon>Dipteronia</taxon>
    </lineage>
</organism>
<dbReference type="EMBL" id="JANJYJ010000008">
    <property type="protein sequence ID" value="KAK3193085.1"/>
    <property type="molecule type" value="Genomic_DNA"/>
</dbReference>
<dbReference type="Proteomes" id="UP001281410">
    <property type="component" value="Unassembled WGS sequence"/>
</dbReference>
<evidence type="ECO:0000313" key="1">
    <source>
        <dbReference type="EMBL" id="KAK3193085.1"/>
    </source>
</evidence>
<protein>
    <recommendedName>
        <fullName evidence="3">hAT-like transposase RNase-H fold domain-containing protein</fullName>
    </recommendedName>
</protein>
<name>A0AAD9ZTP5_9ROSI</name>
<dbReference type="SUPFAM" id="SSF53098">
    <property type="entry name" value="Ribonuclease H-like"/>
    <property type="match status" value="1"/>
</dbReference>
<evidence type="ECO:0008006" key="3">
    <source>
        <dbReference type="Google" id="ProtNLM"/>
    </source>
</evidence>
<dbReference type="PANTHER" id="PTHR23272:SF104">
    <property type="entry name" value="HAT FAMILY DIMERISATION DOMAIN CONTAINING PROTEIN, EXPRESSED"/>
    <property type="match status" value="1"/>
</dbReference>
<keyword evidence="2" id="KW-1185">Reference proteome</keyword>
<comment type="caution">
    <text evidence="1">The sequence shown here is derived from an EMBL/GenBank/DDBJ whole genome shotgun (WGS) entry which is preliminary data.</text>
</comment>
<dbReference type="InterPro" id="IPR012337">
    <property type="entry name" value="RNaseH-like_sf"/>
</dbReference>
<dbReference type="AlphaFoldDB" id="A0AAD9ZTP5"/>
<dbReference type="PANTHER" id="PTHR23272">
    <property type="entry name" value="BED FINGER-RELATED"/>
    <property type="match status" value="1"/>
</dbReference>